<name>A0A383A9H6_9ZZZZ</name>
<reference evidence="3" key="1">
    <citation type="submission" date="2018-05" db="EMBL/GenBank/DDBJ databases">
        <authorList>
            <person name="Lanie J.A."/>
            <person name="Ng W.-L."/>
            <person name="Kazmierczak K.M."/>
            <person name="Andrzejewski T.M."/>
            <person name="Davidsen T.M."/>
            <person name="Wayne K.J."/>
            <person name="Tettelin H."/>
            <person name="Glass J.I."/>
            <person name="Rusch D."/>
            <person name="Podicherti R."/>
            <person name="Tsui H.-C.T."/>
            <person name="Winkler M.E."/>
        </authorList>
    </citation>
    <scope>NUCLEOTIDE SEQUENCE</scope>
</reference>
<evidence type="ECO:0000256" key="1">
    <source>
        <dbReference type="SAM" id="MobiDB-lite"/>
    </source>
</evidence>
<keyword evidence="2" id="KW-0472">Membrane</keyword>
<sequence>MSPRKISPIIPLAIGVLCIGIALLGGIIAFTKEDDTGKKPKVAVGASARKPSKPKRRPAAAEKFQPPPVVEKEPLTPAELRQQTNRILIPRIKKTPTELNQEWLAQYMRFIRTEADLDLFFYEYLGLGQKSTVYIARQYKTAQKASKQLPPQDPRYFVLQATSVLVAKDNTERILLRGVKDNMAQALYR</sequence>
<keyword evidence="2" id="KW-0812">Transmembrane</keyword>
<proteinExistence type="predicted"/>
<keyword evidence="2" id="KW-1133">Transmembrane helix</keyword>
<evidence type="ECO:0000256" key="2">
    <source>
        <dbReference type="SAM" id="Phobius"/>
    </source>
</evidence>
<evidence type="ECO:0000313" key="3">
    <source>
        <dbReference type="EMBL" id="SVE03728.1"/>
    </source>
</evidence>
<feature type="non-terminal residue" evidence="3">
    <location>
        <position position="189"/>
    </location>
</feature>
<organism evidence="3">
    <name type="scientific">marine metagenome</name>
    <dbReference type="NCBI Taxonomy" id="408172"/>
    <lineage>
        <taxon>unclassified sequences</taxon>
        <taxon>metagenomes</taxon>
        <taxon>ecological metagenomes</taxon>
    </lineage>
</organism>
<dbReference type="EMBL" id="UINC01189850">
    <property type="protein sequence ID" value="SVE03728.1"/>
    <property type="molecule type" value="Genomic_DNA"/>
</dbReference>
<feature type="transmembrane region" description="Helical" evidence="2">
    <location>
        <begin position="6"/>
        <end position="31"/>
    </location>
</feature>
<protein>
    <submittedName>
        <fullName evidence="3">Uncharacterized protein</fullName>
    </submittedName>
</protein>
<feature type="region of interest" description="Disordered" evidence="1">
    <location>
        <begin position="38"/>
        <end position="71"/>
    </location>
</feature>
<gene>
    <name evidence="3" type="ORF">METZ01_LOCUS456582</name>
</gene>
<accession>A0A383A9H6</accession>
<dbReference type="AlphaFoldDB" id="A0A383A9H6"/>